<dbReference type="EMBL" id="BLXT01001608">
    <property type="protein sequence ID" value="GFN86848.1"/>
    <property type="molecule type" value="Genomic_DNA"/>
</dbReference>
<gene>
    <name evidence="2" type="ORF">PoB_001335400</name>
</gene>
<proteinExistence type="predicted"/>
<dbReference type="Proteomes" id="UP000735302">
    <property type="component" value="Unassembled WGS sequence"/>
</dbReference>
<feature type="region of interest" description="Disordered" evidence="1">
    <location>
        <begin position="90"/>
        <end position="123"/>
    </location>
</feature>
<keyword evidence="3" id="KW-1185">Reference proteome</keyword>
<sequence>MTLDLAGCSDHPKNTSLTFPLDLAVVPLTNSPTSSRPTTPSLKDVFLNCLTPVLSKPKKSKANRQKAVQRLYGESLTSAECVQCLEEEAAAKESKKSSPREGLGQTACEENSKGGGTCYHYLR</sequence>
<organism evidence="2 3">
    <name type="scientific">Plakobranchus ocellatus</name>
    <dbReference type="NCBI Taxonomy" id="259542"/>
    <lineage>
        <taxon>Eukaryota</taxon>
        <taxon>Metazoa</taxon>
        <taxon>Spiralia</taxon>
        <taxon>Lophotrochozoa</taxon>
        <taxon>Mollusca</taxon>
        <taxon>Gastropoda</taxon>
        <taxon>Heterobranchia</taxon>
        <taxon>Euthyneura</taxon>
        <taxon>Panpulmonata</taxon>
        <taxon>Sacoglossa</taxon>
        <taxon>Placobranchoidea</taxon>
        <taxon>Plakobranchidae</taxon>
        <taxon>Plakobranchus</taxon>
    </lineage>
</organism>
<comment type="caution">
    <text evidence="2">The sequence shown here is derived from an EMBL/GenBank/DDBJ whole genome shotgun (WGS) entry which is preliminary data.</text>
</comment>
<feature type="compositionally biased region" description="Basic and acidic residues" evidence="1">
    <location>
        <begin position="90"/>
        <end position="99"/>
    </location>
</feature>
<protein>
    <submittedName>
        <fullName evidence="2">Uncharacterized protein</fullName>
    </submittedName>
</protein>
<evidence type="ECO:0000313" key="3">
    <source>
        <dbReference type="Proteomes" id="UP000735302"/>
    </source>
</evidence>
<dbReference type="AlphaFoldDB" id="A0AAV3YUV5"/>
<reference evidence="2 3" key="1">
    <citation type="journal article" date="2021" name="Elife">
        <title>Chloroplast acquisition without the gene transfer in kleptoplastic sea slugs, Plakobranchus ocellatus.</title>
        <authorList>
            <person name="Maeda T."/>
            <person name="Takahashi S."/>
            <person name="Yoshida T."/>
            <person name="Shimamura S."/>
            <person name="Takaki Y."/>
            <person name="Nagai Y."/>
            <person name="Toyoda A."/>
            <person name="Suzuki Y."/>
            <person name="Arimoto A."/>
            <person name="Ishii H."/>
            <person name="Satoh N."/>
            <person name="Nishiyama T."/>
            <person name="Hasebe M."/>
            <person name="Maruyama T."/>
            <person name="Minagawa J."/>
            <person name="Obokata J."/>
            <person name="Shigenobu S."/>
        </authorList>
    </citation>
    <scope>NUCLEOTIDE SEQUENCE [LARGE SCALE GENOMIC DNA]</scope>
</reference>
<name>A0AAV3YUV5_9GAST</name>
<evidence type="ECO:0000256" key="1">
    <source>
        <dbReference type="SAM" id="MobiDB-lite"/>
    </source>
</evidence>
<accession>A0AAV3YUV5</accession>
<evidence type="ECO:0000313" key="2">
    <source>
        <dbReference type="EMBL" id="GFN86848.1"/>
    </source>
</evidence>